<dbReference type="EMBL" id="CP058998">
    <property type="protein sequence ID" value="QLJ53064.1"/>
    <property type="molecule type" value="Genomic_DNA"/>
</dbReference>
<dbReference type="Proteomes" id="UP000510821">
    <property type="component" value="Chromosome"/>
</dbReference>
<feature type="domain" description="Mut7-C RNAse" evidence="1">
    <location>
        <begin position="2"/>
        <end position="146"/>
    </location>
</feature>
<proteinExistence type="predicted"/>
<evidence type="ECO:0000313" key="3">
    <source>
        <dbReference type="Proteomes" id="UP000510821"/>
    </source>
</evidence>
<sequence>MFVADAMLKKLARWLRLLGVEVLYPPSIDDDDIIEFTKKSNKILLTMDSELCRRARKQGRSVFLVPRKSTDEQLALLIKRFKLDVSDAPSRVLCPLCNGTLKEVGKKEVKGKVPAELLQKHDVFWKCSGCKKVFWEGSHWERINRKVERIKEMTR</sequence>
<name>A0A7D6BV86_FERL1</name>
<dbReference type="AlphaFoldDB" id="A0A7D6BV86"/>
<dbReference type="KEGG" id="flt:Sv326_0889"/>
<dbReference type="Gene3D" id="3.40.50.1010">
    <property type="entry name" value="5'-nuclease"/>
    <property type="match status" value="1"/>
</dbReference>
<protein>
    <recommendedName>
        <fullName evidence="1">Mut7-C RNAse domain-containing protein</fullName>
    </recommendedName>
</protein>
<dbReference type="PANTHER" id="PTHR39081">
    <property type="entry name" value="MUT7-C DOMAIN-CONTAINING PROTEIN"/>
    <property type="match status" value="1"/>
</dbReference>
<dbReference type="PANTHER" id="PTHR39081:SF1">
    <property type="entry name" value="MUT7-C RNASE DOMAIN-CONTAINING PROTEIN"/>
    <property type="match status" value="1"/>
</dbReference>
<evidence type="ECO:0000313" key="2">
    <source>
        <dbReference type="EMBL" id="QLJ53064.1"/>
    </source>
</evidence>
<accession>A0A7D6BV86</accession>
<dbReference type="InterPro" id="IPR002782">
    <property type="entry name" value="Mut7-C_RNAse_dom"/>
</dbReference>
<dbReference type="Pfam" id="PF01927">
    <property type="entry name" value="Mut7-C"/>
    <property type="match status" value="1"/>
</dbReference>
<gene>
    <name evidence="2" type="ORF">Sv326_0889</name>
</gene>
<evidence type="ECO:0000259" key="1">
    <source>
        <dbReference type="Pfam" id="PF01927"/>
    </source>
</evidence>
<organism evidence="2 3">
    <name type="scientific">Fermentimicrarchaeum limneticum</name>
    <dbReference type="NCBI Taxonomy" id="2795018"/>
    <lineage>
        <taxon>Archaea</taxon>
        <taxon>Candidatus Micrarchaeota</taxon>
        <taxon>Candidatus Fermentimicrarchaeales</taxon>
        <taxon>Candidatus Fermentimicrarchaeaceae</taxon>
        <taxon>Candidatus Fermentimicrarchaeum</taxon>
    </lineage>
</organism>
<reference evidence="3" key="1">
    <citation type="submission" date="2020-07" db="EMBL/GenBank/DDBJ databases">
        <title>Metabolic diversity and evolutionary history of the archaeal phylum ###Micrarchaeota### uncovered from a freshwater lake metagenome.</title>
        <authorList>
            <person name="Kadnikov V.V."/>
            <person name="Savvichev A.S."/>
            <person name="Mardanov A.V."/>
            <person name="Beletsky A.V."/>
            <person name="Chupakov A.V."/>
            <person name="Kokryatskaya N.M."/>
            <person name="Pimenov N.V."/>
            <person name="Ravin N.V."/>
        </authorList>
    </citation>
    <scope>NUCLEOTIDE SEQUENCE [LARGE SCALE GENOMIC DNA]</scope>
</reference>